<sequence>MLRKYIFLLFGIFLFTSCSIQENKKLKIATTPWIGYTPLLYAQEKGWLEPLNIKLLNVVSLSESMYLYKGNSADVYMGTQYEYNFLAQKIDSLIPIMLMNKSNGGDLVMANISIDELQNIEKEIDVYLEMDSINSILFETFIKKYRLENKQINYINKDQAYISELKNINKPTIIVTYVPYNKILEKNGFKSLETTKNNYDLLVIDGMITTKETLNENKKTFIELKNLINKAIENLENDPKEYYETIKDYLLDTNYEEFSESLNDIIWINKNIPERIIENLNNNNFPTRDLIK</sequence>
<dbReference type="SUPFAM" id="SSF53850">
    <property type="entry name" value="Periplasmic binding protein-like II"/>
    <property type="match status" value="1"/>
</dbReference>
<dbReference type="RefSeq" id="WP_128986081.1">
    <property type="nucleotide sequence ID" value="NZ_PDJZ01000004.1"/>
</dbReference>
<evidence type="ECO:0000313" key="1">
    <source>
        <dbReference type="EMBL" id="RXJ84620.1"/>
    </source>
</evidence>
<dbReference type="Proteomes" id="UP000290870">
    <property type="component" value="Unassembled WGS sequence"/>
</dbReference>
<accession>A0A4Q0ZFL1</accession>
<reference evidence="1 2" key="1">
    <citation type="submission" date="2017-10" db="EMBL/GenBank/DDBJ databases">
        <title>Genomics of the genus Arcobacter.</title>
        <authorList>
            <person name="Perez-Cataluna A."/>
            <person name="Figueras M.J."/>
        </authorList>
    </citation>
    <scope>NUCLEOTIDE SEQUENCE [LARGE SCALE GENOMIC DNA]</scope>
    <source>
        <strain evidence="1 2">F26</strain>
    </source>
</reference>
<name>A0A4Q0ZFL1_9BACT</name>
<comment type="caution">
    <text evidence="1">The sequence shown here is derived from an EMBL/GenBank/DDBJ whole genome shotgun (WGS) entry which is preliminary data.</text>
</comment>
<dbReference type="AlphaFoldDB" id="A0A4Q0ZFL1"/>
<dbReference type="OrthoDB" id="5372616at2"/>
<organism evidence="1 2">
    <name type="scientific">Arcobacter cloacae</name>
    <dbReference type="NCBI Taxonomy" id="1054034"/>
    <lineage>
        <taxon>Bacteria</taxon>
        <taxon>Pseudomonadati</taxon>
        <taxon>Campylobacterota</taxon>
        <taxon>Epsilonproteobacteria</taxon>
        <taxon>Campylobacterales</taxon>
        <taxon>Arcobacteraceae</taxon>
        <taxon>Arcobacter</taxon>
    </lineage>
</organism>
<dbReference type="EMBL" id="PDJZ01000004">
    <property type="protein sequence ID" value="RXJ84620.1"/>
    <property type="molecule type" value="Genomic_DNA"/>
</dbReference>
<protein>
    <recommendedName>
        <fullName evidence="3">SsuA/THI5-like domain-containing protein</fullName>
    </recommendedName>
</protein>
<gene>
    <name evidence="1" type="ORF">CRU90_04480</name>
</gene>
<evidence type="ECO:0000313" key="2">
    <source>
        <dbReference type="Proteomes" id="UP000290870"/>
    </source>
</evidence>
<proteinExistence type="predicted"/>
<dbReference type="Gene3D" id="3.40.190.10">
    <property type="entry name" value="Periplasmic binding protein-like II"/>
    <property type="match status" value="1"/>
</dbReference>
<dbReference type="PANTHER" id="PTHR30024">
    <property type="entry name" value="ALIPHATIC SULFONATES-BINDING PROTEIN-RELATED"/>
    <property type="match status" value="1"/>
</dbReference>
<dbReference type="PROSITE" id="PS51257">
    <property type="entry name" value="PROKAR_LIPOPROTEIN"/>
    <property type="match status" value="1"/>
</dbReference>
<evidence type="ECO:0008006" key="3">
    <source>
        <dbReference type="Google" id="ProtNLM"/>
    </source>
</evidence>